<dbReference type="PROSITE" id="PS50082">
    <property type="entry name" value="WD_REPEATS_2"/>
    <property type="match status" value="1"/>
</dbReference>
<dbReference type="InterPro" id="IPR001680">
    <property type="entry name" value="WD40_rpt"/>
</dbReference>
<dbReference type="InterPro" id="IPR036322">
    <property type="entry name" value="WD40_repeat_dom_sf"/>
</dbReference>
<dbReference type="Pfam" id="PF09335">
    <property type="entry name" value="VTT_dom"/>
    <property type="match status" value="1"/>
</dbReference>
<evidence type="ECO:0000256" key="5">
    <source>
        <dbReference type="ARBA" id="ARBA00023242"/>
    </source>
</evidence>
<dbReference type="GO" id="GO:0032040">
    <property type="term" value="C:small-subunit processome"/>
    <property type="evidence" value="ECO:0007669"/>
    <property type="project" value="TreeGrafter"/>
</dbReference>
<keyword evidence="4" id="KW-0677">Repeat</keyword>
<feature type="repeat" description="WD" evidence="6">
    <location>
        <begin position="281"/>
        <end position="320"/>
    </location>
</feature>
<comment type="subcellular location">
    <subcellularLocation>
        <location evidence="1">Nucleus</location>
        <location evidence="1">Nucleolus</location>
    </subcellularLocation>
</comment>
<accession>A0A0N4TJS7</accession>
<dbReference type="PROSITE" id="PS00678">
    <property type="entry name" value="WD_REPEATS_1"/>
    <property type="match status" value="1"/>
</dbReference>
<evidence type="ECO:0000259" key="8">
    <source>
        <dbReference type="SMART" id="SM01033"/>
    </source>
</evidence>
<sequence length="857" mass="97871">MSGAFGSREENFVYEKDQKKSSDRHEVFIPQNALRRHDTGAADINPENVKTGFHKAKLETKRKRFLERTREIARAEILNSEHEGFLAGDKGELTYTVKQEDICNAVDIASASKHFDVRLERFGPYRANYIHNGRHLLIGGKRGHVAAFDWLTKTLHCEMNVMEGVRDVRWLHVETMFAVAQKRWTHIYDNTGVELHCLKNLHDVKRLEFLPRHFLLVAGSNTSFLHYLDVSMGKMVQSFPTKQGPLDVMTQNPNNAIIHTGHGNGTVQLWSPNVKGPLIKMLAHPCSVRGIAVENDYMATTGLDRKLRIWDVRNYKQLYAYTLPFGLAEVSFSQRYAVSCSVGNQIQIFNDAHLGTTTAPYMSHQCTGIVSSLQFCPYEDVLGVGHQHGFTSLLVPGSGEPNFNALLTNPYESKTQRREREVKQLLDKVVYGFNNLNRENTNGLNLIQPELITLDTTEIVQVNTDLLEKENERLKLLLHTKPREVKFKPRNKKKGRGSALRKEQIKQSVQSEQRFMINEARKKLEEEFLAKETVKMFCLVRKDFGAKIFIDSFKCLMDSWVGIILDIVHSSSNNYRLSRVGETFIYFITYITNTFHRIPNIVADMAFSKFVFPTCILFSIFLILFTLYINFPELTDDERVDFKLPKDLKQAKRLGLVLSKYKDKHYYTVLFGISTVYIMLQSLAIPGSIFLTVLSGYLFSFPIALCLVCTCSACGAQICYFFARLFGRERIMAFAPEKISKWRNEVSDFDSLFYFIIFLRITPVLPNWLINLASPIFDVPVSAFFFGTFLGVAPPSCIYIQAGATLQKLTHVGAAWSWNAILLIAFTALLSLVPIFYKRINKNNGIFDRSTKNVKNS</sequence>
<dbReference type="InterPro" id="IPR012952">
    <property type="entry name" value="BING4_C_dom"/>
</dbReference>
<feature type="transmembrane region" description="Helical" evidence="7">
    <location>
        <begin position="751"/>
        <end position="770"/>
    </location>
</feature>
<keyword evidence="7" id="KW-1133">Transmembrane helix</keyword>
<dbReference type="GO" id="GO:0000462">
    <property type="term" value="P:maturation of SSU-rRNA from tricistronic rRNA transcript (SSU-rRNA, 5.8S rRNA, LSU-rRNA)"/>
    <property type="evidence" value="ECO:0007669"/>
    <property type="project" value="TreeGrafter"/>
</dbReference>
<evidence type="ECO:0000256" key="2">
    <source>
        <dbReference type="ARBA" id="ARBA00022552"/>
    </source>
</evidence>
<dbReference type="Gene3D" id="2.130.10.10">
    <property type="entry name" value="YVTN repeat-like/Quinoprotein amine dehydrogenase"/>
    <property type="match status" value="1"/>
</dbReference>
<dbReference type="PANTHER" id="PTHR14085:SF3">
    <property type="entry name" value="WD REPEAT-CONTAINING PROTEIN 46"/>
    <property type="match status" value="1"/>
</dbReference>
<dbReference type="InterPro" id="IPR015943">
    <property type="entry name" value="WD40/YVTN_repeat-like_dom_sf"/>
</dbReference>
<feature type="transmembrane region" description="Helical" evidence="7">
    <location>
        <begin position="666"/>
        <end position="691"/>
    </location>
</feature>
<evidence type="ECO:0000256" key="3">
    <source>
        <dbReference type="ARBA" id="ARBA00022574"/>
    </source>
</evidence>
<name>A0A0N4TJS7_BRUPA</name>
<evidence type="ECO:0000313" key="11">
    <source>
        <dbReference type="WBParaSite" id="BPAG_0000856801-mRNA-1"/>
    </source>
</evidence>
<dbReference type="STRING" id="6280.A0A0N4TJS7"/>
<keyword evidence="3 6" id="KW-0853">WD repeat</keyword>
<proteinExistence type="predicted"/>
<dbReference type="FunFam" id="2.130.10.10:FF:000378">
    <property type="entry name" value="U3 small nucleolar RNA-associated protein 7"/>
    <property type="match status" value="1"/>
</dbReference>
<organism evidence="11">
    <name type="scientific">Brugia pahangi</name>
    <name type="common">Filarial nematode worm</name>
    <dbReference type="NCBI Taxonomy" id="6280"/>
    <lineage>
        <taxon>Eukaryota</taxon>
        <taxon>Metazoa</taxon>
        <taxon>Ecdysozoa</taxon>
        <taxon>Nematoda</taxon>
        <taxon>Chromadorea</taxon>
        <taxon>Rhabditida</taxon>
        <taxon>Spirurina</taxon>
        <taxon>Spiruromorpha</taxon>
        <taxon>Filarioidea</taxon>
        <taxon>Onchocercidae</taxon>
        <taxon>Brugia</taxon>
    </lineage>
</organism>
<dbReference type="SMART" id="SM01033">
    <property type="entry name" value="BING4CT"/>
    <property type="match status" value="1"/>
</dbReference>
<dbReference type="WBParaSite" id="BPAG_0000856801-mRNA-1">
    <property type="protein sequence ID" value="BPAG_0000856801-mRNA-1"/>
    <property type="gene ID" value="BPAG_0000856801"/>
</dbReference>
<gene>
    <name evidence="9" type="ORF">BPAG_LOCUS8530</name>
</gene>
<keyword evidence="7" id="KW-0812">Transmembrane</keyword>
<keyword evidence="5" id="KW-0539">Nucleus</keyword>
<protein>
    <submittedName>
        <fullName evidence="11">WD_REPEATS_REGION domain-containing protein</fullName>
    </submittedName>
</protein>
<evidence type="ECO:0000256" key="7">
    <source>
        <dbReference type="SAM" id="Phobius"/>
    </source>
</evidence>
<dbReference type="Pfam" id="PF00400">
    <property type="entry name" value="WD40"/>
    <property type="match status" value="1"/>
</dbReference>
<evidence type="ECO:0000256" key="6">
    <source>
        <dbReference type="PROSITE-ProRule" id="PRU00221"/>
    </source>
</evidence>
<reference evidence="9 10" key="2">
    <citation type="submission" date="2018-11" db="EMBL/GenBank/DDBJ databases">
        <authorList>
            <consortium name="Pathogen Informatics"/>
        </authorList>
    </citation>
    <scope>NUCLEOTIDE SEQUENCE [LARGE SCALE GENOMIC DNA]</scope>
</reference>
<dbReference type="EMBL" id="UZAD01013136">
    <property type="protein sequence ID" value="VDN89716.1"/>
    <property type="molecule type" value="Genomic_DNA"/>
</dbReference>
<keyword evidence="7" id="KW-0472">Membrane</keyword>
<evidence type="ECO:0000313" key="9">
    <source>
        <dbReference type="EMBL" id="VDN89716.1"/>
    </source>
</evidence>
<dbReference type="SUPFAM" id="SSF50978">
    <property type="entry name" value="WD40 repeat-like"/>
    <property type="match status" value="1"/>
</dbReference>
<dbReference type="InterPro" id="IPR032816">
    <property type="entry name" value="VTT_dom"/>
</dbReference>
<keyword evidence="2" id="KW-0698">rRNA processing</keyword>
<evidence type="ECO:0000256" key="1">
    <source>
        <dbReference type="ARBA" id="ARBA00004604"/>
    </source>
</evidence>
<dbReference type="PANTHER" id="PTHR14085">
    <property type="entry name" value="WD-REPEAT PROTEIN BING4"/>
    <property type="match status" value="1"/>
</dbReference>
<dbReference type="InterPro" id="IPR019775">
    <property type="entry name" value="WD40_repeat_CS"/>
</dbReference>
<dbReference type="InterPro" id="IPR040315">
    <property type="entry name" value="WDR46/Utp7"/>
</dbReference>
<dbReference type="AlphaFoldDB" id="A0A0N4TJS7"/>
<keyword evidence="10" id="KW-1185">Reference proteome</keyword>
<feature type="transmembrane region" description="Helical" evidence="7">
    <location>
        <begin position="816"/>
        <end position="837"/>
    </location>
</feature>
<feature type="transmembrane region" description="Helical" evidence="7">
    <location>
        <begin position="697"/>
        <end position="723"/>
    </location>
</feature>
<dbReference type="Pfam" id="PF08149">
    <property type="entry name" value="BING4CT"/>
    <property type="match status" value="1"/>
</dbReference>
<dbReference type="GO" id="GO:0030686">
    <property type="term" value="C:90S preribosome"/>
    <property type="evidence" value="ECO:0007669"/>
    <property type="project" value="TreeGrafter"/>
</dbReference>
<evidence type="ECO:0000313" key="10">
    <source>
        <dbReference type="Proteomes" id="UP000278627"/>
    </source>
</evidence>
<dbReference type="Proteomes" id="UP000278627">
    <property type="component" value="Unassembled WGS sequence"/>
</dbReference>
<feature type="domain" description="BING4 C-terminal" evidence="8">
    <location>
        <begin position="360"/>
        <end position="456"/>
    </location>
</feature>
<evidence type="ECO:0000256" key="4">
    <source>
        <dbReference type="ARBA" id="ARBA00022737"/>
    </source>
</evidence>
<feature type="transmembrane region" description="Helical" evidence="7">
    <location>
        <begin position="610"/>
        <end position="629"/>
    </location>
</feature>
<reference evidence="11" key="1">
    <citation type="submission" date="2017-02" db="UniProtKB">
        <authorList>
            <consortium name="WormBaseParasite"/>
        </authorList>
    </citation>
    <scope>IDENTIFICATION</scope>
</reference>
<dbReference type="SMART" id="SM00320">
    <property type="entry name" value="WD40"/>
    <property type="match status" value="3"/>
</dbReference>